<evidence type="ECO:0000256" key="4">
    <source>
        <dbReference type="ARBA" id="ARBA00022729"/>
    </source>
</evidence>
<gene>
    <name evidence="7" type="ORF">Q4F19_10560</name>
</gene>
<keyword evidence="6" id="KW-0720">Serine protease</keyword>
<evidence type="ECO:0000256" key="1">
    <source>
        <dbReference type="ARBA" id="ARBA00010491"/>
    </source>
</evidence>
<dbReference type="EMBL" id="JAUOTP010000004">
    <property type="protein sequence ID" value="MDO6414821.1"/>
    <property type="molecule type" value="Genomic_DNA"/>
</dbReference>
<dbReference type="PANTHER" id="PTHR38469">
    <property type="entry name" value="PERIPLASMIC PEPTIDASE SUBFAMILY S1B"/>
    <property type="match status" value="1"/>
</dbReference>
<evidence type="ECO:0000256" key="5">
    <source>
        <dbReference type="ARBA" id="ARBA00022801"/>
    </source>
</evidence>
<dbReference type="PANTHER" id="PTHR38469:SF1">
    <property type="entry name" value="PERIPLASMIC PEPTIDASE SUBFAMILY S1B"/>
    <property type="match status" value="1"/>
</dbReference>
<sequence length="689" mass="74285">MTPIRFAVALAAGIALPLSAASADEGMWTFDAFPSAKVKAAYGFAPDQAWLDRVRLSSLRLTGGCSSSLVSGQGLVLTNHHCVRDCAQQISTGTADYIAGGFLAATLADERKCAGQQAEIVTAITDTTARVQKAIGTLTGAALAKARDGEVAAIEKEGCTDPATERCQVVTLFGGGQYKLYHYRKYTDVRLVYAPEADAAFFGGDPDNFNFPRYDLDAAFLRLYENGKPVATPAHLTWAARAPKEGELVFITGNPGSTQRLLTQAQMAFQRDVSLPALELYLSEMRGRLISAMAGDPEKTRTGQDLLFGIENSYKARYGQWQALLDPGFAGKLAQTEAELRAKVAADPATAQKIGDPWTDLAKLMVGYRDIYKPYNWLELRAGGFSDLYGDARAIVRAAQERAKPNAERLPEYQDSKLALLEKQLTDDKPVYPWLEEISIAYWLSKTREALTTDAPPVKALLGKESPEQVAHRLVTGTKLGDPKVRAALFSGGLAAVQASDDPLIRYVLAHDGDARAIKDRYRFEIEAPVTAAQSKLATARFAAFGTDLYPDATFTLRLSYGAVKGWTYQGVTVKPTTVFAGMYERATGADPFKLPPKVLAAEGRIDKTKVVDFTSDNDIIGGNSGSPILDAKGAVIGAVFDGNIHSLGGNFGFDGTLNRSVSVSTVAVEEALTKIYPAPRLLAELHAK</sequence>
<dbReference type="EC" id="3.4.14.-" evidence="6"/>
<protein>
    <recommendedName>
        <fullName evidence="6">Dipeptidyl-peptidase</fullName>
        <ecNumber evidence="6">3.4.14.-</ecNumber>
    </recommendedName>
</protein>
<evidence type="ECO:0000256" key="6">
    <source>
        <dbReference type="RuleBase" id="RU366067"/>
    </source>
</evidence>
<organism evidence="7 8">
    <name type="scientific">Sphingomonas natans</name>
    <dbReference type="NCBI Taxonomy" id="3063330"/>
    <lineage>
        <taxon>Bacteria</taxon>
        <taxon>Pseudomonadati</taxon>
        <taxon>Pseudomonadota</taxon>
        <taxon>Alphaproteobacteria</taxon>
        <taxon>Sphingomonadales</taxon>
        <taxon>Sphingomonadaceae</taxon>
        <taxon>Sphingomonas</taxon>
    </lineage>
</organism>
<feature type="chain" id="PRO_5044960799" description="Dipeptidyl-peptidase" evidence="6">
    <location>
        <begin position="21"/>
        <end position="689"/>
    </location>
</feature>
<comment type="similarity">
    <text evidence="1 6">Belongs to the peptidase S46 family.</text>
</comment>
<dbReference type="Gene3D" id="2.40.10.10">
    <property type="entry name" value="Trypsin-like serine proteases"/>
    <property type="match status" value="1"/>
</dbReference>
<reference evidence="7" key="1">
    <citation type="submission" date="2023-07" db="EMBL/GenBank/DDBJ databases">
        <authorList>
            <person name="Kim M."/>
        </authorList>
    </citation>
    <scope>NUCLEOTIDE SEQUENCE</scope>
    <source>
        <strain evidence="7">BIUV-7</strain>
    </source>
</reference>
<keyword evidence="3 6" id="KW-0645">Protease</keyword>
<keyword evidence="5 6" id="KW-0378">Hydrolase</keyword>
<evidence type="ECO:0000313" key="7">
    <source>
        <dbReference type="EMBL" id="MDO6414821.1"/>
    </source>
</evidence>
<dbReference type="InterPro" id="IPR019500">
    <property type="entry name" value="Pep_S46"/>
</dbReference>
<evidence type="ECO:0000256" key="3">
    <source>
        <dbReference type="ARBA" id="ARBA00022670"/>
    </source>
</evidence>
<proteinExistence type="inferred from homology"/>
<comment type="function">
    <text evidence="6">Catalyzes the removal of dipeptides from the N-terminus of oligopeptides.</text>
</comment>
<dbReference type="InterPro" id="IPR009003">
    <property type="entry name" value="Peptidase_S1_PA"/>
</dbReference>
<keyword evidence="4 6" id="KW-0732">Signal</keyword>
<keyword evidence="8" id="KW-1185">Reference proteome</keyword>
<comment type="caution">
    <text evidence="7">The sequence shown here is derived from an EMBL/GenBank/DDBJ whole genome shotgun (WGS) entry which is preliminary data.</text>
</comment>
<feature type="signal peptide" evidence="6">
    <location>
        <begin position="1"/>
        <end position="20"/>
    </location>
</feature>
<dbReference type="InterPro" id="IPR043504">
    <property type="entry name" value="Peptidase_S1_PA_chymotrypsin"/>
</dbReference>
<dbReference type="SUPFAM" id="SSF50494">
    <property type="entry name" value="Trypsin-like serine proteases"/>
    <property type="match status" value="1"/>
</dbReference>
<dbReference type="Pfam" id="PF10459">
    <property type="entry name" value="Peptidase_S46"/>
    <property type="match status" value="1"/>
</dbReference>
<accession>A0ABT8Y914</accession>
<dbReference type="Proteomes" id="UP001169764">
    <property type="component" value="Unassembled WGS sequence"/>
</dbReference>
<evidence type="ECO:0000256" key="2">
    <source>
        <dbReference type="ARBA" id="ARBA00022438"/>
    </source>
</evidence>
<keyword evidence="2 6" id="KW-0031">Aminopeptidase</keyword>
<name>A0ABT8Y914_9SPHN</name>
<dbReference type="RefSeq" id="WP_303542338.1">
    <property type="nucleotide sequence ID" value="NZ_JAUOTP010000004.1"/>
</dbReference>
<evidence type="ECO:0000313" key="8">
    <source>
        <dbReference type="Proteomes" id="UP001169764"/>
    </source>
</evidence>